<dbReference type="SUPFAM" id="SSF102114">
    <property type="entry name" value="Radical SAM enzymes"/>
    <property type="match status" value="1"/>
</dbReference>
<dbReference type="SFLD" id="SFLDG01066">
    <property type="entry name" value="organic_radical-activating_enz"/>
    <property type="match status" value="1"/>
</dbReference>
<keyword evidence="7" id="KW-0408">Iron</keyword>
<feature type="domain" description="4Fe-4S ferredoxin-type" evidence="10">
    <location>
        <begin position="76"/>
        <end position="104"/>
    </location>
</feature>
<feature type="domain" description="4Fe-4S ferredoxin-type" evidence="10">
    <location>
        <begin position="46"/>
        <end position="75"/>
    </location>
</feature>
<dbReference type="EMBL" id="UPPP01000133">
    <property type="protein sequence ID" value="VBB09674.1"/>
    <property type="molecule type" value="Genomic_DNA"/>
</dbReference>
<dbReference type="SUPFAM" id="SSF54862">
    <property type="entry name" value="4Fe-4S ferredoxins"/>
    <property type="match status" value="1"/>
</dbReference>
<dbReference type="Proteomes" id="UP000277811">
    <property type="component" value="Unassembled WGS sequence"/>
</dbReference>
<keyword evidence="3" id="KW-0004">4Fe-4S</keyword>
<keyword evidence="5" id="KW-0479">Metal-binding</keyword>
<comment type="similarity">
    <text evidence="2">Belongs to the organic radical-activating enzymes family.</text>
</comment>
<dbReference type="Gene3D" id="3.20.20.70">
    <property type="entry name" value="Aldolase class I"/>
    <property type="match status" value="1"/>
</dbReference>
<dbReference type="InterPro" id="IPR007197">
    <property type="entry name" value="rSAM"/>
</dbReference>
<evidence type="ECO:0000259" key="10">
    <source>
        <dbReference type="PROSITE" id="PS51379"/>
    </source>
</evidence>
<sequence>MKKALIFNLQKFCVHDGPGIRTTVFFKGCPLHCLWCHNPESQSFHKEMLFNPEQCTGCGQCIRSCSQGALSQAEKYPVYDAAKCLFCETCIDHCIYNARELAGREYTVGEILREIEKDRPFYDQSGGGVTFSGGEALAQIDFVAELAGACRERGISVALDTCGYAPFDSFSRLLDRVDVFLYDIKLMDAGLHRQYTGVDNSLILENLRRLSAQQAEIHLRLPLIEGINTNDGHINGVIDLCRDVKVAMVNLLPYHAIGQGKYRKLGMEPAAGQLAKPSEQRLAEIQSRLERAHLKVKIGG</sequence>
<feature type="domain" description="Radical SAM core" evidence="11">
    <location>
        <begin position="15"/>
        <end position="292"/>
    </location>
</feature>
<evidence type="ECO:0000256" key="7">
    <source>
        <dbReference type="ARBA" id="ARBA00023004"/>
    </source>
</evidence>
<proteinExistence type="inferred from homology"/>
<dbReference type="GO" id="GO:0046872">
    <property type="term" value="F:metal ion binding"/>
    <property type="evidence" value="ECO:0007669"/>
    <property type="project" value="UniProtKB-KW"/>
</dbReference>
<keyword evidence="6" id="KW-0560">Oxidoreductase</keyword>
<dbReference type="PANTHER" id="PTHR30352">
    <property type="entry name" value="PYRUVATE FORMATE-LYASE-ACTIVATING ENZYME"/>
    <property type="match status" value="1"/>
</dbReference>
<dbReference type="PIRSF" id="PIRSF000371">
    <property type="entry name" value="PFL_act_enz"/>
    <property type="match status" value="1"/>
</dbReference>
<protein>
    <submittedName>
        <fullName evidence="12">Radical sam</fullName>
    </submittedName>
</protein>
<dbReference type="InterPro" id="IPR040074">
    <property type="entry name" value="BssD/PflA/YjjW"/>
</dbReference>
<evidence type="ECO:0000256" key="5">
    <source>
        <dbReference type="ARBA" id="ARBA00022723"/>
    </source>
</evidence>
<reference evidence="12 13" key="1">
    <citation type="submission" date="2018-06" db="EMBL/GenBank/DDBJ databases">
        <authorList>
            <person name="Strepis N."/>
        </authorList>
    </citation>
    <scope>NUCLEOTIDE SEQUENCE [LARGE SCALE GENOMIC DNA]</scope>
    <source>
        <strain evidence="12">LUCI</strain>
    </source>
</reference>
<dbReference type="PANTHER" id="PTHR30352:SF4">
    <property type="entry name" value="PYRUVATE FORMATE-LYASE 2-ACTIVATING ENZYME"/>
    <property type="match status" value="1"/>
</dbReference>
<dbReference type="InterPro" id="IPR013785">
    <property type="entry name" value="Aldolase_TIM"/>
</dbReference>
<dbReference type="Gene3D" id="3.80.30.10">
    <property type="entry name" value="pyruvate-formate lyase- activating enzyme"/>
    <property type="match status" value="1"/>
</dbReference>
<comment type="catalytic activity">
    <reaction evidence="9">
        <text>glycyl-[protein] + reduced [flavodoxin] + S-adenosyl-L-methionine = glycin-2-yl radical-[protein] + semiquinone [flavodoxin] + 5'-deoxyadenosine + L-methionine + H(+)</text>
        <dbReference type="Rhea" id="RHEA:61976"/>
        <dbReference type="Rhea" id="RHEA-COMP:10622"/>
        <dbReference type="Rhea" id="RHEA-COMP:14480"/>
        <dbReference type="Rhea" id="RHEA-COMP:15993"/>
        <dbReference type="Rhea" id="RHEA-COMP:15994"/>
        <dbReference type="ChEBI" id="CHEBI:15378"/>
        <dbReference type="ChEBI" id="CHEBI:17319"/>
        <dbReference type="ChEBI" id="CHEBI:29947"/>
        <dbReference type="ChEBI" id="CHEBI:32722"/>
        <dbReference type="ChEBI" id="CHEBI:57618"/>
        <dbReference type="ChEBI" id="CHEBI:57844"/>
        <dbReference type="ChEBI" id="CHEBI:59789"/>
        <dbReference type="ChEBI" id="CHEBI:140311"/>
    </reaction>
</comment>
<evidence type="ECO:0000256" key="1">
    <source>
        <dbReference type="ARBA" id="ARBA00001966"/>
    </source>
</evidence>
<dbReference type="OrthoDB" id="9782387at2"/>
<dbReference type="SFLD" id="SFLDG01118">
    <property type="entry name" value="activating_enzymes__group_2"/>
    <property type="match status" value="1"/>
</dbReference>
<dbReference type="GO" id="GO:0016491">
    <property type="term" value="F:oxidoreductase activity"/>
    <property type="evidence" value="ECO:0007669"/>
    <property type="project" value="UniProtKB-KW"/>
</dbReference>
<dbReference type="InterPro" id="IPR001989">
    <property type="entry name" value="Radical_activat_CS"/>
</dbReference>
<name>A0A498RDV2_9FIRM</name>
<dbReference type="InterPro" id="IPR058240">
    <property type="entry name" value="rSAM_sf"/>
</dbReference>
<evidence type="ECO:0000256" key="9">
    <source>
        <dbReference type="ARBA" id="ARBA00047365"/>
    </source>
</evidence>
<dbReference type="RefSeq" id="WP_122630450.1">
    <property type="nucleotide sequence ID" value="NZ_UPPP01000133.1"/>
</dbReference>
<organism evidence="12 13">
    <name type="scientific">Lucifera butyrica</name>
    <dbReference type="NCBI Taxonomy" id="1351585"/>
    <lineage>
        <taxon>Bacteria</taxon>
        <taxon>Bacillati</taxon>
        <taxon>Bacillota</taxon>
        <taxon>Negativicutes</taxon>
        <taxon>Veillonellales</taxon>
        <taxon>Veillonellaceae</taxon>
        <taxon>Lucifera</taxon>
    </lineage>
</organism>
<gene>
    <name evidence="12" type="ORF">LUCI_4972</name>
</gene>
<dbReference type="PROSITE" id="PS51918">
    <property type="entry name" value="RADICAL_SAM"/>
    <property type="match status" value="1"/>
</dbReference>
<dbReference type="InterPro" id="IPR017896">
    <property type="entry name" value="4Fe4S_Fe-S-bd"/>
</dbReference>
<keyword evidence="4" id="KW-0949">S-adenosyl-L-methionine</keyword>
<evidence type="ECO:0000256" key="3">
    <source>
        <dbReference type="ARBA" id="ARBA00022485"/>
    </source>
</evidence>
<dbReference type="InterPro" id="IPR034457">
    <property type="entry name" value="Organic_radical-activating"/>
</dbReference>
<dbReference type="PROSITE" id="PS51379">
    <property type="entry name" value="4FE4S_FER_2"/>
    <property type="match status" value="2"/>
</dbReference>
<dbReference type="Pfam" id="PF13353">
    <property type="entry name" value="Fer4_12"/>
    <property type="match status" value="1"/>
</dbReference>
<evidence type="ECO:0000259" key="11">
    <source>
        <dbReference type="PROSITE" id="PS51918"/>
    </source>
</evidence>
<accession>A0A498RDV2</accession>
<evidence type="ECO:0000256" key="2">
    <source>
        <dbReference type="ARBA" id="ARBA00009777"/>
    </source>
</evidence>
<keyword evidence="13" id="KW-1185">Reference proteome</keyword>
<evidence type="ECO:0000313" key="13">
    <source>
        <dbReference type="Proteomes" id="UP000277811"/>
    </source>
</evidence>
<evidence type="ECO:0000256" key="4">
    <source>
        <dbReference type="ARBA" id="ARBA00022691"/>
    </source>
</evidence>
<evidence type="ECO:0000313" key="12">
    <source>
        <dbReference type="EMBL" id="VBB09674.1"/>
    </source>
</evidence>
<dbReference type="GO" id="GO:0051539">
    <property type="term" value="F:4 iron, 4 sulfur cluster binding"/>
    <property type="evidence" value="ECO:0007669"/>
    <property type="project" value="UniProtKB-KW"/>
</dbReference>
<evidence type="ECO:0000256" key="6">
    <source>
        <dbReference type="ARBA" id="ARBA00023002"/>
    </source>
</evidence>
<dbReference type="InterPro" id="IPR012839">
    <property type="entry name" value="Organic_radical_activase"/>
</dbReference>
<keyword evidence="8" id="KW-0411">Iron-sulfur</keyword>
<evidence type="ECO:0000256" key="8">
    <source>
        <dbReference type="ARBA" id="ARBA00023014"/>
    </source>
</evidence>
<dbReference type="NCBIfam" id="TIGR02494">
    <property type="entry name" value="PFLE_PFLC"/>
    <property type="match status" value="1"/>
</dbReference>
<comment type="cofactor">
    <cofactor evidence="1">
        <name>[4Fe-4S] cluster</name>
        <dbReference type="ChEBI" id="CHEBI:49883"/>
    </cofactor>
</comment>
<dbReference type="Pfam" id="PF04055">
    <property type="entry name" value="Radical_SAM"/>
    <property type="match status" value="1"/>
</dbReference>
<dbReference type="PROSITE" id="PS01087">
    <property type="entry name" value="RADICAL_ACTIVATING"/>
    <property type="match status" value="1"/>
</dbReference>
<dbReference type="SFLD" id="SFLDS00029">
    <property type="entry name" value="Radical_SAM"/>
    <property type="match status" value="1"/>
</dbReference>
<dbReference type="AlphaFoldDB" id="A0A498RDV2"/>